<dbReference type="RefSeq" id="XP_027199905.1">
    <property type="nucleotide sequence ID" value="XM_027344104.1"/>
</dbReference>
<dbReference type="FunCoup" id="A0A6P6Y3R3">
    <property type="interactions" value="9"/>
</dbReference>
<name>A0A6P6Y3R3_DERPT</name>
<evidence type="ECO:0000256" key="1">
    <source>
        <dbReference type="ARBA" id="ARBA00004251"/>
    </source>
</evidence>
<evidence type="ECO:0000256" key="8">
    <source>
        <dbReference type="ARBA" id="ARBA00023136"/>
    </source>
</evidence>
<evidence type="ECO:0000256" key="12">
    <source>
        <dbReference type="SAM" id="MobiDB-lite"/>
    </source>
</evidence>
<reference evidence="17" key="1">
    <citation type="submission" date="2025-08" db="UniProtKB">
        <authorList>
            <consortium name="RefSeq"/>
        </authorList>
    </citation>
    <scope>IDENTIFICATION</scope>
    <source>
        <strain evidence="17">Airmid</strain>
    </source>
</reference>
<dbReference type="SUPFAM" id="SSF49785">
    <property type="entry name" value="Galactose-binding domain-like"/>
    <property type="match status" value="1"/>
</dbReference>
<keyword evidence="3 13" id="KW-0812">Transmembrane</keyword>
<dbReference type="InterPro" id="IPR001245">
    <property type="entry name" value="Ser-Thr/Tyr_kinase_cat_dom"/>
</dbReference>
<dbReference type="Pfam" id="PF21114">
    <property type="entry name" value="DDR1-2_DS-like"/>
    <property type="match status" value="1"/>
</dbReference>
<dbReference type="GO" id="GO:0005524">
    <property type="term" value="F:ATP binding"/>
    <property type="evidence" value="ECO:0007669"/>
    <property type="project" value="UniProtKB-KW"/>
</dbReference>
<keyword evidence="7 13" id="KW-1133">Transmembrane helix</keyword>
<dbReference type="GO" id="GO:0007169">
    <property type="term" value="P:cell surface receptor protein tyrosine kinase signaling pathway"/>
    <property type="evidence" value="ECO:0007669"/>
    <property type="project" value="TreeGrafter"/>
</dbReference>
<dbReference type="SMART" id="SM00231">
    <property type="entry name" value="FA58C"/>
    <property type="match status" value="1"/>
</dbReference>
<evidence type="ECO:0000256" key="10">
    <source>
        <dbReference type="ARBA" id="ARBA00023170"/>
    </source>
</evidence>
<keyword evidence="2" id="KW-1003">Cell membrane</keyword>
<sequence>MASFFKCQSNDLRLSIGRVNELSLTSSLSTTTADNNNNNVLYCHNHRNDFIDVHHHHHQSWLPKSTNIENNNNDVVDDTSLLPNISMAQNDDLVDNGKSHLKPTLLFVPKYYYFHYLSKLTKQIAAIHSFWKQFIISCPTISLIYLLVIILANNIGHIECFESFNDLEQTYTSICEPNGINALGMESGVIPDSALSASSSYNEQSVGPQNARLNRELHGGAWCPSSQINQTNSGHEWIQINLTEPFVITKIATQGRFGNGMGVEFAEVFWLNYTRDGIKWTRWSNSYGEFDIQGNMDTYSIVENILSIPLVAITAIRLLPVSSYTRTCCLRFEIYGCPYQEGPISYSMMDGQLNGRFGDLIDHTYDGYRSETGFLSDGLGQLVDGIRGDDNYKVNKGFEWIGWKANTQSVVSITFRFADIRNFTSAIFHCHNMFTKDIQVFHSAQIWFSLDGRQWAPIPEDFAYMPDMVVEKARDVIIHLHHRIGRFIKFDFRFAAKWLLISEAIFYSNPINRGLSINELDFVDSRPIATTAIQTSSTSTTHRNISLYKDSFFFIGSAIIVALLIAIFIIVLIWLARKRKEKITGSYTRNHPKKMVVHLIFFLFLFLITYFRAGSEYTTVPMKDVPSSAIYCEPHRFHHPGFPNNNSPDPEYAVPDLIGNGPSTFMTGKLTNNSLLLMNRQPQPLISSFTRTMINQDDGKARYYASTDVLSRNGIDHAPKITHNTLAGNLNVNSQLLPVAPMSGCVASQIYPKNGSAPSSLSSNTSKVLKLNSSTPSTSLESYENTPYNNNRNGSPTNHSVPLIKDKEVSIIDGHFGYSKYGDCELGYFCRKNDKQLVMLKTLSSRSFDLQQEFTQEMNAKFRLSDQCQNTFARLYGYISKYDYLAMVIEYGDSDLKKFLRNCSPSLIRIGQLVEIARQIAEAMQDLHDHGFVHKDLAARNCLIYHKNLQIKITDTGASNKDYQTEYFQQIFPLRWMSFETIIQSTFTNKSDVFSFGVTLWEIMKYCQSLPHQLLSDEELLSEIVNDHHVDKICDSSSAFYNHPFDDSNDSKCLLQLTKPKDCPDDIYDLIVECTQHTADSRPEFAEIVHFLQAKSLSLRKL</sequence>
<dbReference type="OMA" id="HEPANSC"/>
<keyword evidence="8 13" id="KW-0472">Membrane</keyword>
<evidence type="ECO:0000256" key="13">
    <source>
        <dbReference type="SAM" id="Phobius"/>
    </source>
</evidence>
<dbReference type="PROSITE" id="PS50011">
    <property type="entry name" value="PROTEIN_KINASE_DOM"/>
    <property type="match status" value="1"/>
</dbReference>
<keyword evidence="11" id="KW-0325">Glycoprotein</keyword>
<dbReference type="Proteomes" id="UP000515146">
    <property type="component" value="Unplaced"/>
</dbReference>
<dbReference type="KEGG" id="dpte:113794022"/>
<dbReference type="AlphaFoldDB" id="A0A6P6Y3R3"/>
<dbReference type="InterPro" id="IPR008266">
    <property type="entry name" value="Tyr_kinase_AS"/>
</dbReference>
<evidence type="ECO:0000256" key="9">
    <source>
        <dbReference type="ARBA" id="ARBA00023157"/>
    </source>
</evidence>
<accession>A0A6P6Y3R3</accession>
<dbReference type="Gene3D" id="3.30.200.20">
    <property type="entry name" value="Phosphorylase Kinase, domain 1"/>
    <property type="match status" value="1"/>
</dbReference>
<keyword evidence="6" id="KW-0067">ATP-binding</keyword>
<keyword evidence="4" id="KW-0732">Signal</keyword>
<dbReference type="GO" id="GO:0043235">
    <property type="term" value="C:receptor complex"/>
    <property type="evidence" value="ECO:0007669"/>
    <property type="project" value="TreeGrafter"/>
</dbReference>
<feature type="domain" description="Protein kinase" evidence="14">
    <location>
        <begin position="805"/>
        <end position="1092"/>
    </location>
</feature>
<dbReference type="PROSITE" id="PS50022">
    <property type="entry name" value="FA58C_3"/>
    <property type="match status" value="1"/>
</dbReference>
<dbReference type="Pfam" id="PF07714">
    <property type="entry name" value="PK_Tyr_Ser-Thr"/>
    <property type="match status" value="1"/>
</dbReference>
<evidence type="ECO:0000256" key="7">
    <source>
        <dbReference type="ARBA" id="ARBA00022989"/>
    </source>
</evidence>
<evidence type="ECO:0000256" key="2">
    <source>
        <dbReference type="ARBA" id="ARBA00022475"/>
    </source>
</evidence>
<dbReference type="InterPro" id="IPR008979">
    <property type="entry name" value="Galactose-bd-like_sf"/>
</dbReference>
<evidence type="ECO:0000256" key="6">
    <source>
        <dbReference type="ARBA" id="ARBA00022840"/>
    </source>
</evidence>
<evidence type="ECO:0000259" key="15">
    <source>
        <dbReference type="PROSITE" id="PS50022"/>
    </source>
</evidence>
<feature type="region of interest" description="Disordered" evidence="12">
    <location>
        <begin position="755"/>
        <end position="800"/>
    </location>
</feature>
<evidence type="ECO:0000259" key="14">
    <source>
        <dbReference type="PROSITE" id="PS50011"/>
    </source>
</evidence>
<keyword evidence="10" id="KW-0675">Receptor</keyword>
<keyword evidence="16" id="KW-1185">Reference proteome</keyword>
<dbReference type="Gene3D" id="2.60.120.260">
    <property type="entry name" value="Galactose-binding domain-like"/>
    <property type="match status" value="1"/>
</dbReference>
<dbReference type="Gene3D" id="1.10.510.10">
    <property type="entry name" value="Transferase(Phosphotransferase) domain 1"/>
    <property type="match status" value="1"/>
</dbReference>
<dbReference type="Pfam" id="PF00754">
    <property type="entry name" value="F5_F8_type_C"/>
    <property type="match status" value="1"/>
</dbReference>
<evidence type="ECO:0000256" key="5">
    <source>
        <dbReference type="ARBA" id="ARBA00022741"/>
    </source>
</evidence>
<dbReference type="PANTHER" id="PTHR24416:SF349">
    <property type="entry name" value="TYROSINE-PROTEIN KINASE RYK"/>
    <property type="match status" value="1"/>
</dbReference>
<dbReference type="CDD" id="cd00057">
    <property type="entry name" value="FA58C"/>
    <property type="match status" value="1"/>
</dbReference>
<proteinExistence type="predicted"/>
<organism evidence="16 17">
    <name type="scientific">Dermatophagoides pteronyssinus</name>
    <name type="common">European house dust mite</name>
    <dbReference type="NCBI Taxonomy" id="6956"/>
    <lineage>
        <taxon>Eukaryota</taxon>
        <taxon>Metazoa</taxon>
        <taxon>Ecdysozoa</taxon>
        <taxon>Arthropoda</taxon>
        <taxon>Chelicerata</taxon>
        <taxon>Arachnida</taxon>
        <taxon>Acari</taxon>
        <taxon>Acariformes</taxon>
        <taxon>Sarcoptiformes</taxon>
        <taxon>Astigmata</taxon>
        <taxon>Psoroptidia</taxon>
        <taxon>Analgoidea</taxon>
        <taxon>Pyroglyphidae</taxon>
        <taxon>Dermatophagoidinae</taxon>
        <taxon>Dermatophagoides</taxon>
    </lineage>
</organism>
<dbReference type="PANTHER" id="PTHR24416">
    <property type="entry name" value="TYROSINE-PROTEIN KINASE RECEPTOR"/>
    <property type="match status" value="1"/>
</dbReference>
<dbReference type="Gene3D" id="2.60.120.1190">
    <property type="match status" value="1"/>
</dbReference>
<dbReference type="InterPro" id="IPR000719">
    <property type="entry name" value="Prot_kinase_dom"/>
</dbReference>
<dbReference type="InterPro" id="IPR011009">
    <property type="entry name" value="Kinase-like_dom_sf"/>
</dbReference>
<feature type="compositionally biased region" description="Polar residues" evidence="12">
    <location>
        <begin position="756"/>
        <end position="800"/>
    </location>
</feature>
<feature type="transmembrane region" description="Helical" evidence="13">
    <location>
        <begin position="552"/>
        <end position="575"/>
    </location>
</feature>
<dbReference type="InterPro" id="IPR050122">
    <property type="entry name" value="RTK"/>
</dbReference>
<dbReference type="GO" id="GO:0004714">
    <property type="term" value="F:transmembrane receptor protein tyrosine kinase activity"/>
    <property type="evidence" value="ECO:0007669"/>
    <property type="project" value="TreeGrafter"/>
</dbReference>
<feature type="transmembrane region" description="Helical" evidence="13">
    <location>
        <begin position="596"/>
        <end position="613"/>
    </location>
</feature>
<dbReference type="OrthoDB" id="6071166at2759"/>
<evidence type="ECO:0000313" key="16">
    <source>
        <dbReference type="Proteomes" id="UP000515146"/>
    </source>
</evidence>
<comment type="subcellular location">
    <subcellularLocation>
        <location evidence="1">Cell membrane</location>
        <topology evidence="1">Single-pass type I membrane protein</topology>
    </subcellularLocation>
</comment>
<evidence type="ECO:0000313" key="17">
    <source>
        <dbReference type="RefSeq" id="XP_027199905.1"/>
    </source>
</evidence>
<dbReference type="InterPro" id="IPR048525">
    <property type="entry name" value="DDR1-2_DS-like"/>
</dbReference>
<evidence type="ECO:0000256" key="3">
    <source>
        <dbReference type="ARBA" id="ARBA00022692"/>
    </source>
</evidence>
<dbReference type="InterPro" id="IPR000421">
    <property type="entry name" value="FA58C"/>
</dbReference>
<feature type="domain" description="F5/8 type C" evidence="15">
    <location>
        <begin position="178"/>
        <end position="337"/>
    </location>
</feature>
<dbReference type="SUPFAM" id="SSF56112">
    <property type="entry name" value="Protein kinase-like (PK-like)"/>
    <property type="match status" value="1"/>
</dbReference>
<protein>
    <submittedName>
        <fullName evidence="17">Discoidin domain-containing receptor 2-like isoform X1</fullName>
    </submittedName>
</protein>
<dbReference type="InParanoid" id="A0A6P6Y3R3"/>
<gene>
    <name evidence="17" type="primary">LOC113794022</name>
</gene>
<keyword evidence="5" id="KW-0547">Nucleotide-binding</keyword>
<dbReference type="GO" id="GO:0005886">
    <property type="term" value="C:plasma membrane"/>
    <property type="evidence" value="ECO:0007669"/>
    <property type="project" value="UniProtKB-SubCell"/>
</dbReference>
<dbReference type="PROSITE" id="PS01286">
    <property type="entry name" value="FA58C_2"/>
    <property type="match status" value="1"/>
</dbReference>
<evidence type="ECO:0000256" key="4">
    <source>
        <dbReference type="ARBA" id="ARBA00022729"/>
    </source>
</evidence>
<dbReference type="GO" id="GO:0051897">
    <property type="term" value="P:positive regulation of phosphatidylinositol 3-kinase/protein kinase B signal transduction"/>
    <property type="evidence" value="ECO:0007669"/>
    <property type="project" value="TreeGrafter"/>
</dbReference>
<dbReference type="PROSITE" id="PS00109">
    <property type="entry name" value="PROTEIN_KINASE_TYR"/>
    <property type="match status" value="1"/>
</dbReference>
<keyword evidence="9" id="KW-1015">Disulfide bond</keyword>
<dbReference type="GO" id="GO:0010976">
    <property type="term" value="P:positive regulation of neuron projection development"/>
    <property type="evidence" value="ECO:0007669"/>
    <property type="project" value="TreeGrafter"/>
</dbReference>
<dbReference type="PROSITE" id="PS01285">
    <property type="entry name" value="FA58C_1"/>
    <property type="match status" value="1"/>
</dbReference>
<evidence type="ECO:0000256" key="11">
    <source>
        <dbReference type="ARBA" id="ARBA00023180"/>
    </source>
</evidence>